<accession>A0A7X5QHP6</accession>
<sequence>MSTALVSLTETLAEKLGMKVQEGELIETLKATAFRGNATEQQFVALLIVANQYNLNPWTKEIYAFPDKTAGIVPVVGVDGWARIINENKNFDGMEFEQDDESCTCKIYRKDRTHPTSVTEFMSECKRSTQPWQSHPKRMLRHKAMIQCARLAFGFAGIYDQDEAERITAGTATEVINGQESHIDRQVLITRCEEAAKIGMEAFQKLWIELSLEEKKIIGNIEKERIKNSIAIDAEYSEVSNGTENN</sequence>
<organism evidence="1 2">
    <name type="scientific">Photorhabdus cinerea</name>
    <dbReference type="NCBI Taxonomy" id="471575"/>
    <lineage>
        <taxon>Bacteria</taxon>
        <taxon>Pseudomonadati</taxon>
        <taxon>Pseudomonadota</taxon>
        <taxon>Gammaproteobacteria</taxon>
        <taxon>Enterobacterales</taxon>
        <taxon>Morganellaceae</taxon>
        <taxon>Photorhabdus</taxon>
    </lineage>
</organism>
<dbReference type="AlphaFoldDB" id="A0A7X5QHP6"/>
<dbReference type="GO" id="GO:0006310">
    <property type="term" value="P:DNA recombination"/>
    <property type="evidence" value="ECO:0007669"/>
    <property type="project" value="InterPro"/>
</dbReference>
<dbReference type="Proteomes" id="UP000591844">
    <property type="component" value="Unassembled WGS sequence"/>
</dbReference>
<name>A0A7X5QHP6_9GAMM</name>
<dbReference type="GO" id="GO:0003677">
    <property type="term" value="F:DNA binding"/>
    <property type="evidence" value="ECO:0007669"/>
    <property type="project" value="InterPro"/>
</dbReference>
<evidence type="ECO:0000313" key="2">
    <source>
        <dbReference type="Proteomes" id="UP000591844"/>
    </source>
</evidence>
<reference evidence="1 2" key="1">
    <citation type="submission" date="2018-02" db="EMBL/GenBank/DDBJ databases">
        <authorList>
            <person name="Machado R.A."/>
        </authorList>
    </citation>
    <scope>NUCLEOTIDE SEQUENCE [LARGE SCALE GENOMIC DNA]</scope>
    <source>
        <strain evidence="1 2">DSM 19724</strain>
    </source>
</reference>
<dbReference type="EMBL" id="PUJW01000043">
    <property type="protein sequence ID" value="NHB94543.1"/>
    <property type="molecule type" value="Genomic_DNA"/>
</dbReference>
<dbReference type="Pfam" id="PF03837">
    <property type="entry name" value="RecT"/>
    <property type="match status" value="1"/>
</dbReference>
<keyword evidence="2" id="KW-1185">Reference proteome</keyword>
<dbReference type="InterPro" id="IPR018330">
    <property type="entry name" value="RecT_fam"/>
</dbReference>
<dbReference type="NCBIfam" id="TIGR01913">
    <property type="entry name" value="bet_lambda"/>
    <property type="match status" value="1"/>
</dbReference>
<dbReference type="InterPro" id="IPR010183">
    <property type="entry name" value="Phage_lambda_Bet"/>
</dbReference>
<protein>
    <submittedName>
        <fullName evidence="1">Phage recombination protein Bet</fullName>
    </submittedName>
</protein>
<comment type="caution">
    <text evidence="1">The sequence shown here is derived from an EMBL/GenBank/DDBJ whole genome shotgun (WGS) entry which is preliminary data.</text>
</comment>
<dbReference type="RefSeq" id="WP_166310536.1">
    <property type="nucleotide sequence ID" value="NZ_CAWPIB010000043.1"/>
</dbReference>
<gene>
    <name evidence="1" type="primary">bet</name>
    <name evidence="1" type="ORF">C5469_21350</name>
</gene>
<proteinExistence type="predicted"/>
<evidence type="ECO:0000313" key="1">
    <source>
        <dbReference type="EMBL" id="NHB94543.1"/>
    </source>
</evidence>